<dbReference type="STRING" id="667676.SAMN05192539_103549"/>
<proteinExistence type="predicted"/>
<sequence>MRTDVGQKTQGVHPVTRDDYIVPCHFKRSAESVPHVNIVVDQ</sequence>
<accession>A0A1H7DVZ2</accession>
<reference evidence="2" key="1">
    <citation type="submission" date="2016-10" db="EMBL/GenBank/DDBJ databases">
        <authorList>
            <person name="Varghese N."/>
            <person name="Submissions S."/>
        </authorList>
    </citation>
    <scope>NUCLEOTIDE SEQUENCE [LARGE SCALE GENOMIC DNA]</scope>
    <source>
        <strain evidence="2">LMG 26031</strain>
    </source>
</reference>
<keyword evidence="2" id="KW-1185">Reference proteome</keyword>
<organism evidence="1 2">
    <name type="scientific">Paraburkholderia diazotrophica</name>
    <dbReference type="NCBI Taxonomy" id="667676"/>
    <lineage>
        <taxon>Bacteria</taxon>
        <taxon>Pseudomonadati</taxon>
        <taxon>Pseudomonadota</taxon>
        <taxon>Betaproteobacteria</taxon>
        <taxon>Burkholderiales</taxon>
        <taxon>Burkholderiaceae</taxon>
        <taxon>Paraburkholderia</taxon>
    </lineage>
</organism>
<gene>
    <name evidence="1" type="ORF">SAMN05192539_103549</name>
</gene>
<name>A0A1H7DVZ2_9BURK</name>
<dbReference type="AlphaFoldDB" id="A0A1H7DVZ2"/>
<dbReference type="Proteomes" id="UP000198866">
    <property type="component" value="Unassembled WGS sequence"/>
</dbReference>
<dbReference type="EMBL" id="FNYE01000035">
    <property type="protein sequence ID" value="SEK05564.1"/>
    <property type="molecule type" value="Genomic_DNA"/>
</dbReference>
<protein>
    <submittedName>
        <fullName evidence="1">Uncharacterized protein</fullName>
    </submittedName>
</protein>
<evidence type="ECO:0000313" key="2">
    <source>
        <dbReference type="Proteomes" id="UP000198866"/>
    </source>
</evidence>
<evidence type="ECO:0000313" key="1">
    <source>
        <dbReference type="EMBL" id="SEK05564.1"/>
    </source>
</evidence>